<evidence type="ECO:0000256" key="3">
    <source>
        <dbReference type="ARBA" id="ARBA00022771"/>
    </source>
</evidence>
<gene>
    <name evidence="6" type="ORF">DIABBA_LOCUS570</name>
</gene>
<keyword evidence="5" id="KW-0539">Nucleus</keyword>
<keyword evidence="2" id="KW-0479">Metal-binding</keyword>
<dbReference type="AlphaFoldDB" id="A0A9N9SRF8"/>
<evidence type="ECO:0000256" key="5">
    <source>
        <dbReference type="ARBA" id="ARBA00023242"/>
    </source>
</evidence>
<evidence type="ECO:0000256" key="1">
    <source>
        <dbReference type="ARBA" id="ARBA00004123"/>
    </source>
</evidence>
<keyword evidence="3" id="KW-0863">Zinc-finger</keyword>
<dbReference type="PANTHER" id="PTHR46481:SF10">
    <property type="entry name" value="ZINC FINGER BED DOMAIN-CONTAINING PROTEIN 39"/>
    <property type="match status" value="1"/>
</dbReference>
<protein>
    <submittedName>
        <fullName evidence="6">Uncharacterized protein</fullName>
    </submittedName>
</protein>
<dbReference type="Proteomes" id="UP001153709">
    <property type="component" value="Chromosome 1"/>
</dbReference>
<reference evidence="6" key="1">
    <citation type="submission" date="2022-01" db="EMBL/GenBank/DDBJ databases">
        <authorList>
            <person name="King R."/>
        </authorList>
    </citation>
    <scope>NUCLEOTIDE SEQUENCE</scope>
</reference>
<dbReference type="OrthoDB" id="6776439at2759"/>
<proteinExistence type="predicted"/>
<evidence type="ECO:0000313" key="6">
    <source>
        <dbReference type="EMBL" id="CAG9826455.1"/>
    </source>
</evidence>
<accession>A0A9N9SRF8</accession>
<organism evidence="6 7">
    <name type="scientific">Diabrotica balteata</name>
    <name type="common">Banded cucumber beetle</name>
    <dbReference type="NCBI Taxonomy" id="107213"/>
    <lineage>
        <taxon>Eukaryota</taxon>
        <taxon>Metazoa</taxon>
        <taxon>Ecdysozoa</taxon>
        <taxon>Arthropoda</taxon>
        <taxon>Hexapoda</taxon>
        <taxon>Insecta</taxon>
        <taxon>Pterygota</taxon>
        <taxon>Neoptera</taxon>
        <taxon>Endopterygota</taxon>
        <taxon>Coleoptera</taxon>
        <taxon>Polyphaga</taxon>
        <taxon>Cucujiformia</taxon>
        <taxon>Chrysomeloidea</taxon>
        <taxon>Chrysomelidae</taxon>
        <taxon>Galerucinae</taxon>
        <taxon>Diabroticina</taxon>
        <taxon>Diabroticites</taxon>
        <taxon>Diabrotica</taxon>
    </lineage>
</organism>
<evidence type="ECO:0000313" key="7">
    <source>
        <dbReference type="Proteomes" id="UP001153709"/>
    </source>
</evidence>
<dbReference type="SUPFAM" id="SSF140996">
    <property type="entry name" value="Hermes dimerisation domain"/>
    <property type="match status" value="1"/>
</dbReference>
<evidence type="ECO:0000256" key="4">
    <source>
        <dbReference type="ARBA" id="ARBA00022833"/>
    </source>
</evidence>
<keyword evidence="4" id="KW-0862">Zinc</keyword>
<name>A0A9N9SRF8_DIABA</name>
<sequence length="117" mass="13222">MQIVNIDNIASTSSISKLSTNQPSIRSFISQPKKISKAQQKKLDNLLLILFVEDYQPFSIIEDRGFKKFVTSLNPSYVLPKRKTISSCMIPAEYERCLNAVRHEVLSITNATLTTDT</sequence>
<dbReference type="GO" id="GO:0005634">
    <property type="term" value="C:nucleus"/>
    <property type="evidence" value="ECO:0007669"/>
    <property type="project" value="UniProtKB-SubCell"/>
</dbReference>
<dbReference type="EMBL" id="OU898276">
    <property type="protein sequence ID" value="CAG9826455.1"/>
    <property type="molecule type" value="Genomic_DNA"/>
</dbReference>
<dbReference type="InterPro" id="IPR052035">
    <property type="entry name" value="ZnF_BED_domain_contain"/>
</dbReference>
<dbReference type="GO" id="GO:0008270">
    <property type="term" value="F:zinc ion binding"/>
    <property type="evidence" value="ECO:0007669"/>
    <property type="project" value="UniProtKB-KW"/>
</dbReference>
<comment type="subcellular location">
    <subcellularLocation>
        <location evidence="1">Nucleus</location>
    </subcellularLocation>
</comment>
<dbReference type="PANTHER" id="PTHR46481">
    <property type="entry name" value="ZINC FINGER BED DOMAIN-CONTAINING PROTEIN 4"/>
    <property type="match status" value="1"/>
</dbReference>
<keyword evidence="7" id="KW-1185">Reference proteome</keyword>
<evidence type="ECO:0000256" key="2">
    <source>
        <dbReference type="ARBA" id="ARBA00022723"/>
    </source>
</evidence>